<evidence type="ECO:0000313" key="2">
    <source>
        <dbReference type="EMBL" id="KAJ2863016.1"/>
    </source>
</evidence>
<evidence type="ECO:0000313" key="3">
    <source>
        <dbReference type="Proteomes" id="UP001140074"/>
    </source>
</evidence>
<gene>
    <name evidence="2" type="ORF">GGH94_003883</name>
</gene>
<name>A0A9W8IIP3_9FUNG</name>
<keyword evidence="3" id="KW-1185">Reference proteome</keyword>
<comment type="caution">
    <text evidence="2">The sequence shown here is derived from an EMBL/GenBank/DDBJ whole genome shotgun (WGS) entry which is preliminary data.</text>
</comment>
<feature type="compositionally biased region" description="Pro residues" evidence="1">
    <location>
        <begin position="55"/>
        <end position="74"/>
    </location>
</feature>
<accession>A0A9W8IIP3</accession>
<protein>
    <recommendedName>
        <fullName evidence="4">C2H2-type domain-containing protein</fullName>
    </recommendedName>
</protein>
<reference evidence="2" key="1">
    <citation type="submission" date="2022-07" db="EMBL/GenBank/DDBJ databases">
        <title>Phylogenomic reconstructions and comparative analyses of Kickxellomycotina fungi.</title>
        <authorList>
            <person name="Reynolds N.K."/>
            <person name="Stajich J.E."/>
            <person name="Barry K."/>
            <person name="Grigoriev I.V."/>
            <person name="Crous P."/>
            <person name="Smith M.E."/>
        </authorList>
    </citation>
    <scope>NUCLEOTIDE SEQUENCE</scope>
    <source>
        <strain evidence="2">RSA 476</strain>
    </source>
</reference>
<sequence length="74" mass="8203">MCSTDHIYQRWGASAKIGVLFNESDPIFLCGECPWTSDDVDEFVEHRKWHHPARFAPPPEPPTAATPAAPPATT</sequence>
<proteinExistence type="predicted"/>
<feature type="region of interest" description="Disordered" evidence="1">
    <location>
        <begin position="51"/>
        <end position="74"/>
    </location>
</feature>
<organism evidence="2 3">
    <name type="scientific">Coemansia aciculifera</name>
    <dbReference type="NCBI Taxonomy" id="417176"/>
    <lineage>
        <taxon>Eukaryota</taxon>
        <taxon>Fungi</taxon>
        <taxon>Fungi incertae sedis</taxon>
        <taxon>Zoopagomycota</taxon>
        <taxon>Kickxellomycotina</taxon>
        <taxon>Kickxellomycetes</taxon>
        <taxon>Kickxellales</taxon>
        <taxon>Kickxellaceae</taxon>
        <taxon>Coemansia</taxon>
    </lineage>
</organism>
<evidence type="ECO:0008006" key="4">
    <source>
        <dbReference type="Google" id="ProtNLM"/>
    </source>
</evidence>
<dbReference type="AlphaFoldDB" id="A0A9W8IIP3"/>
<dbReference type="EMBL" id="JANBUY010000140">
    <property type="protein sequence ID" value="KAJ2863016.1"/>
    <property type="molecule type" value="Genomic_DNA"/>
</dbReference>
<dbReference type="Proteomes" id="UP001140074">
    <property type="component" value="Unassembled WGS sequence"/>
</dbReference>
<evidence type="ECO:0000256" key="1">
    <source>
        <dbReference type="SAM" id="MobiDB-lite"/>
    </source>
</evidence>